<organism evidence="2 3">
    <name type="scientific">Spartinivicinus poritis</name>
    <dbReference type="NCBI Taxonomy" id="2994640"/>
    <lineage>
        <taxon>Bacteria</taxon>
        <taxon>Pseudomonadati</taxon>
        <taxon>Pseudomonadota</taxon>
        <taxon>Gammaproteobacteria</taxon>
        <taxon>Oceanospirillales</taxon>
        <taxon>Zooshikellaceae</taxon>
        <taxon>Spartinivicinus</taxon>
    </lineage>
</organism>
<feature type="domain" description="DUF1653" evidence="1">
    <location>
        <begin position="8"/>
        <end position="69"/>
    </location>
</feature>
<gene>
    <name evidence="2" type="ORF">ORQ98_02815</name>
</gene>
<evidence type="ECO:0000313" key="3">
    <source>
        <dbReference type="Proteomes" id="UP001528823"/>
    </source>
</evidence>
<sequence length="73" mass="8550">MKTEVKAGRYRHFKGQYYEVIGVVTHSETEEKMVLYKALYGKQGLWVRPLALFFSSVMVDGEQIPRFEYLGDK</sequence>
<dbReference type="InterPro" id="IPR023387">
    <property type="entry name" value="DUF1653-like_dom"/>
</dbReference>
<comment type="caution">
    <text evidence="2">The sequence shown here is derived from an EMBL/GenBank/DDBJ whole genome shotgun (WGS) entry which is preliminary data.</text>
</comment>
<dbReference type="InterPro" id="IPR037135">
    <property type="entry name" value="DUF1653-like_dom_sf"/>
</dbReference>
<protein>
    <submittedName>
        <fullName evidence="2">DUF1653 domain-containing protein</fullName>
    </submittedName>
</protein>
<keyword evidence="3" id="KW-1185">Reference proteome</keyword>
<evidence type="ECO:0000259" key="1">
    <source>
        <dbReference type="Pfam" id="PF07866"/>
    </source>
</evidence>
<dbReference type="RefSeq" id="WP_274687261.1">
    <property type="nucleotide sequence ID" value="NZ_JAPMOU010000002.1"/>
</dbReference>
<proteinExistence type="predicted"/>
<dbReference type="Pfam" id="PF07866">
    <property type="entry name" value="DUF1653"/>
    <property type="match status" value="1"/>
</dbReference>
<accession>A0ABT5U3F5</accession>
<dbReference type="EMBL" id="JAPMOU010000002">
    <property type="protein sequence ID" value="MDE1460894.1"/>
    <property type="molecule type" value="Genomic_DNA"/>
</dbReference>
<evidence type="ECO:0000313" key="2">
    <source>
        <dbReference type="EMBL" id="MDE1460894.1"/>
    </source>
</evidence>
<reference evidence="2 3" key="1">
    <citation type="submission" date="2022-11" db="EMBL/GenBank/DDBJ databases">
        <title>Spartinivicinus poritis sp. nov., isolated from scleractinian coral Porites lutea.</title>
        <authorList>
            <person name="Zhang G."/>
            <person name="Cai L."/>
            <person name="Wei Q."/>
        </authorList>
    </citation>
    <scope>NUCLEOTIDE SEQUENCE [LARGE SCALE GENOMIC DNA]</scope>
    <source>
        <strain evidence="2 3">A2-2</strain>
    </source>
</reference>
<dbReference type="Gene3D" id="2.30.30.320">
    <property type="entry name" value="DUF1653-like domain"/>
    <property type="match status" value="1"/>
</dbReference>
<name>A0ABT5U3F5_9GAMM</name>
<dbReference type="Proteomes" id="UP001528823">
    <property type="component" value="Unassembled WGS sequence"/>
</dbReference>